<dbReference type="EMBL" id="JABZGF010000193">
    <property type="protein sequence ID" value="MBF0966758.1"/>
    <property type="molecule type" value="Genomic_DNA"/>
</dbReference>
<comment type="caution">
    <text evidence="4">The sequence shown here is derived from an EMBL/GenBank/DDBJ whole genome shotgun (WGS) entry which is preliminary data.</text>
</comment>
<feature type="compositionally biased region" description="Low complexity" evidence="1">
    <location>
        <begin position="75"/>
        <end position="86"/>
    </location>
</feature>
<feature type="region of interest" description="Disordered" evidence="1">
    <location>
        <begin position="30"/>
        <end position="159"/>
    </location>
</feature>
<organism evidence="4 5">
    <name type="scientific">Actinomyces bouchesdurhonensis</name>
    <dbReference type="NCBI Taxonomy" id="1852361"/>
    <lineage>
        <taxon>Bacteria</taxon>
        <taxon>Bacillati</taxon>
        <taxon>Actinomycetota</taxon>
        <taxon>Actinomycetes</taxon>
        <taxon>Actinomycetales</taxon>
        <taxon>Actinomycetaceae</taxon>
        <taxon>Actinomyces</taxon>
    </lineage>
</organism>
<accession>A0A929WW45</accession>
<keyword evidence="2" id="KW-1133">Transmembrane helix</keyword>
<feature type="signal peptide" evidence="3">
    <location>
        <begin position="1"/>
        <end position="27"/>
    </location>
</feature>
<proteinExistence type="predicted"/>
<evidence type="ECO:0000256" key="3">
    <source>
        <dbReference type="SAM" id="SignalP"/>
    </source>
</evidence>
<feature type="compositionally biased region" description="Gly residues" evidence="1">
    <location>
        <begin position="62"/>
        <end position="74"/>
    </location>
</feature>
<keyword evidence="2" id="KW-0472">Membrane</keyword>
<feature type="chain" id="PRO_5037850290" evidence="3">
    <location>
        <begin position="28"/>
        <end position="193"/>
    </location>
</feature>
<keyword evidence="2" id="KW-0812">Transmembrane</keyword>
<feature type="transmembrane region" description="Helical" evidence="2">
    <location>
        <begin position="168"/>
        <end position="189"/>
    </location>
</feature>
<keyword evidence="3" id="KW-0732">Signal</keyword>
<sequence length="193" mass="17961">MKKTTSSLFAASAALGIIAASAGVAFAAETPIGDPVKDNPSVSQPTPAPSVPASQEPTPGGSTPGGSTPGGSTPGGETPSDETPGGSTPGGSTPGAEVPSTDQPDTSAPGAEPGTGSNGVAGSRVSARGQVSPGNGLSPVSARRGIQGVGAPAEGSAAANSTLANTGFSSLAAGAGVIALAGGVTLVIARKRH</sequence>
<dbReference type="AlphaFoldDB" id="A0A929WW45"/>
<evidence type="ECO:0000313" key="4">
    <source>
        <dbReference type="EMBL" id="MBF0966758.1"/>
    </source>
</evidence>
<protein>
    <submittedName>
        <fullName evidence="4">Peptidase</fullName>
    </submittedName>
</protein>
<name>A0A929WW45_9ACTO</name>
<evidence type="ECO:0000256" key="1">
    <source>
        <dbReference type="SAM" id="MobiDB-lite"/>
    </source>
</evidence>
<gene>
    <name evidence="4" type="ORF">HXK09_06340</name>
</gene>
<evidence type="ECO:0000256" key="2">
    <source>
        <dbReference type="SAM" id="Phobius"/>
    </source>
</evidence>
<dbReference type="Proteomes" id="UP000759246">
    <property type="component" value="Unassembled WGS sequence"/>
</dbReference>
<evidence type="ECO:0000313" key="5">
    <source>
        <dbReference type="Proteomes" id="UP000759246"/>
    </source>
</evidence>
<reference evidence="4" key="1">
    <citation type="submission" date="2020-04" db="EMBL/GenBank/DDBJ databases">
        <title>Deep metagenomics examines the oral microbiome during advanced dental caries in children, revealing novel taxa and co-occurrences with host molecules.</title>
        <authorList>
            <person name="Baker J.L."/>
            <person name="Morton J.T."/>
            <person name="Dinis M."/>
            <person name="Alvarez R."/>
            <person name="Tran N.C."/>
            <person name="Knight R."/>
            <person name="Edlund A."/>
        </authorList>
    </citation>
    <scope>NUCLEOTIDE SEQUENCE</scope>
    <source>
        <strain evidence="4">JCVI_30_bin.13</strain>
    </source>
</reference>